<dbReference type="EMBL" id="DS990638">
    <property type="protein sequence ID" value="EGC44995.1"/>
    <property type="molecule type" value="Genomic_DNA"/>
</dbReference>
<evidence type="ECO:0000313" key="2">
    <source>
        <dbReference type="Proteomes" id="UP000008142"/>
    </source>
</evidence>
<organism evidence="2">
    <name type="scientific">Ajellomyces capsulatus (strain H88)</name>
    <name type="common">Darling's disease fungus</name>
    <name type="synonym">Histoplasma capsulatum</name>
    <dbReference type="NCBI Taxonomy" id="544711"/>
    <lineage>
        <taxon>Eukaryota</taxon>
        <taxon>Fungi</taxon>
        <taxon>Dikarya</taxon>
        <taxon>Ascomycota</taxon>
        <taxon>Pezizomycotina</taxon>
        <taxon>Eurotiomycetes</taxon>
        <taxon>Eurotiomycetidae</taxon>
        <taxon>Onygenales</taxon>
        <taxon>Ajellomycetaceae</taxon>
        <taxon>Histoplasma</taxon>
    </lineage>
</organism>
<proteinExistence type="predicted"/>
<name>F0UFP3_AJEC8</name>
<gene>
    <name evidence="1" type="ORF">HCEG_04210</name>
</gene>
<protein>
    <submittedName>
        <fullName evidence="1">Predicted protein</fullName>
    </submittedName>
</protein>
<dbReference type="AlphaFoldDB" id="F0UFP3"/>
<dbReference type="Proteomes" id="UP000008142">
    <property type="component" value="Unassembled WGS sequence"/>
</dbReference>
<sequence>MTAPVYRSQRGSHGDSSLHMLANGQVVGIQYSILSGMIDVYKVFRTEWPNGIPAITREFILNFNEENAVEAHFAQILEASNRFHGLPESGHIKFNISLAESDRFIVEESTRCE</sequence>
<dbReference type="HOGENOM" id="CLU_2132780_0_0_1"/>
<reference evidence="2" key="1">
    <citation type="submission" date="2008-07" db="EMBL/GenBank/DDBJ databases">
        <title>Annotation of Ajellomyces capsulatus strain H88.</title>
        <authorList>
            <person name="Champion M."/>
            <person name="Cuomo C."/>
            <person name="Ma L.-J."/>
            <person name="Henn M.R."/>
            <person name="Sil A."/>
            <person name="Goldman B."/>
            <person name="Young S.K."/>
            <person name="Kodira C.D."/>
            <person name="Zeng Q."/>
            <person name="Koehrsen M."/>
            <person name="Alvarado L."/>
            <person name="Berlin A."/>
            <person name="Borenstein D."/>
            <person name="Chen Z."/>
            <person name="Engels R."/>
            <person name="Freedman E."/>
            <person name="Gellesch M."/>
            <person name="Goldberg J."/>
            <person name="Griggs A."/>
            <person name="Gujja S."/>
            <person name="Heiman D."/>
            <person name="Hepburn T."/>
            <person name="Howarth C."/>
            <person name="Jen D."/>
            <person name="Larson L."/>
            <person name="Lewis B."/>
            <person name="Mehta T."/>
            <person name="Park D."/>
            <person name="Pearson M."/>
            <person name="Roberts A."/>
            <person name="Saif S."/>
            <person name="Shea T."/>
            <person name="Shenoy N."/>
            <person name="Sisk P."/>
            <person name="Stolte C."/>
            <person name="Sykes S."/>
            <person name="Walk T."/>
            <person name="White J."/>
            <person name="Yandava C."/>
            <person name="Klein B."/>
            <person name="McEwen J.G."/>
            <person name="Puccia R."/>
            <person name="Goldman G.H."/>
            <person name="Felipe M.S."/>
            <person name="Nino-Vega G."/>
            <person name="San-Blas G."/>
            <person name="Taylor J."/>
            <person name="Mendoza L."/>
            <person name="Galagan J."/>
            <person name="Nusbaum C."/>
            <person name="Birren B."/>
        </authorList>
    </citation>
    <scope>NUCLEOTIDE SEQUENCE [LARGE SCALE GENOMIC DNA]</scope>
    <source>
        <strain evidence="2">H88</strain>
    </source>
</reference>
<accession>F0UFP3</accession>
<evidence type="ECO:0000313" key="1">
    <source>
        <dbReference type="EMBL" id="EGC44995.1"/>
    </source>
</evidence>